<reference evidence="5" key="1">
    <citation type="submission" date="2012-01" db="EMBL/GenBank/DDBJ databases">
        <title>The Genome Sequence of Oreochromis niloticus (Nile Tilapia).</title>
        <authorList>
            <consortium name="Broad Institute Genome Assembly Team"/>
            <consortium name="Broad Institute Sequencing Platform"/>
            <person name="Di Palma F."/>
            <person name="Johnson J."/>
            <person name="Lander E.S."/>
            <person name="Lindblad-Toh K."/>
        </authorList>
    </citation>
    <scope>NUCLEOTIDE SEQUENCE [LARGE SCALE GENOMIC DNA]</scope>
</reference>
<dbReference type="GeneTree" id="ENSGT01000000214408"/>
<dbReference type="GO" id="GO:0003676">
    <property type="term" value="F:nucleic acid binding"/>
    <property type="evidence" value="ECO:0007669"/>
    <property type="project" value="InterPro"/>
</dbReference>
<dbReference type="InterPro" id="IPR001584">
    <property type="entry name" value="Integrase_cat-core"/>
</dbReference>
<sequence length="532" mass="58590">MATLMPSPDGPAWPSSAATVCDRRSGLRRRWGWLLLRPQPAEGVTPTDNAAAEAGAGGRRDVGSGGSLAGGGATPRLDRGVGSGARGEGLLLPAQQPGDSRRPPVLEMVGPGQGRDLLQLLVPRALRSQVLELVHGSVGAGHYGTAKTLRRLRGRFYWPGCRRDVELHVHCCDTCTAQKGPTQRSTAPLQQYLVGAPMERVGVDVLGPFPVTESGNRYVLVAMDYFTKWPEAYAVPDQSATTTAERLVEEMFARFGVLAELHSDQGRNFESKVFGEICRRLGVEKTRTTPLHPQSDGLVERFNRTLATQLAILTSRHQRDWDRHLPLVLWSYRTAVQESSQCTPAALMFGWELRTPVDLVFGSPPEPEIDGGPEMDYYRRLRERLQVVHDYTRRAQASAGVRQKRAYDTRCRGEAFVPGDKVWVYCPVRKRGVSPKLCSHWQGPAEVVERLTEVVYRIRMPGPGRMVVLHRDRLSPYRPLAPADAGAGDADDTPGSDLSDFSPAGRDRLVRQKKALGHLQDFVWGNGAVGDD</sequence>
<dbReference type="InterPro" id="IPR012337">
    <property type="entry name" value="RNaseH-like_sf"/>
</dbReference>
<dbReference type="AlphaFoldDB" id="A0A669DYD5"/>
<dbReference type="FunFam" id="3.30.420.10:FF:000032">
    <property type="entry name" value="Retrovirus-related Pol polyprotein from transposon 297-like Protein"/>
    <property type="match status" value="1"/>
</dbReference>
<feature type="domain" description="Integrase catalytic" evidence="3">
    <location>
        <begin position="193"/>
        <end position="352"/>
    </location>
</feature>
<reference evidence="4" key="3">
    <citation type="submission" date="2025-09" db="UniProtKB">
        <authorList>
            <consortium name="Ensembl"/>
        </authorList>
    </citation>
    <scope>IDENTIFICATION</scope>
</reference>
<dbReference type="Gene3D" id="1.10.340.70">
    <property type="match status" value="1"/>
</dbReference>
<dbReference type="FunFam" id="1.10.340.70:FF:000001">
    <property type="entry name" value="Retrovirus-related Pol polyprotein from transposon gypsy-like Protein"/>
    <property type="match status" value="1"/>
</dbReference>
<feature type="compositionally biased region" description="Gly residues" evidence="2">
    <location>
        <begin position="63"/>
        <end position="73"/>
    </location>
</feature>
<dbReference type="Pfam" id="PF17921">
    <property type="entry name" value="Integrase_H2C2"/>
    <property type="match status" value="1"/>
</dbReference>
<evidence type="ECO:0000313" key="5">
    <source>
        <dbReference type="Proteomes" id="UP000005207"/>
    </source>
</evidence>
<dbReference type="PANTHER" id="PTHR37984:SF15">
    <property type="entry name" value="INTEGRASE CATALYTIC DOMAIN-CONTAINING PROTEIN"/>
    <property type="match status" value="1"/>
</dbReference>
<dbReference type="Pfam" id="PF00665">
    <property type="entry name" value="rve"/>
    <property type="match status" value="1"/>
</dbReference>
<dbReference type="InterPro" id="IPR054465">
    <property type="entry name" value="Integrase_p58-like_C"/>
</dbReference>
<dbReference type="Gene3D" id="3.30.420.10">
    <property type="entry name" value="Ribonuclease H-like superfamily/Ribonuclease H"/>
    <property type="match status" value="1"/>
</dbReference>
<dbReference type="SUPFAM" id="SSF53098">
    <property type="entry name" value="Ribonuclease H-like"/>
    <property type="match status" value="1"/>
</dbReference>
<evidence type="ECO:0000256" key="2">
    <source>
        <dbReference type="SAM" id="MobiDB-lite"/>
    </source>
</evidence>
<reference evidence="4" key="2">
    <citation type="submission" date="2025-08" db="UniProtKB">
        <authorList>
            <consortium name="Ensembl"/>
        </authorList>
    </citation>
    <scope>IDENTIFICATION</scope>
</reference>
<dbReference type="PANTHER" id="PTHR37984">
    <property type="entry name" value="PROTEIN CBG26694"/>
    <property type="match status" value="1"/>
</dbReference>
<evidence type="ECO:0000313" key="4">
    <source>
        <dbReference type="Ensembl" id="ENSONIP00000063662.1"/>
    </source>
</evidence>
<dbReference type="Proteomes" id="UP000005207">
    <property type="component" value="Linkage group LG3"/>
</dbReference>
<name>A0A669DYD5_ORENI</name>
<dbReference type="PROSITE" id="PS50994">
    <property type="entry name" value="INTEGRASE"/>
    <property type="match status" value="1"/>
</dbReference>
<dbReference type="GO" id="GO:0015074">
    <property type="term" value="P:DNA integration"/>
    <property type="evidence" value="ECO:0007669"/>
    <property type="project" value="InterPro"/>
</dbReference>
<feature type="region of interest" description="Disordered" evidence="2">
    <location>
        <begin position="479"/>
        <end position="504"/>
    </location>
</feature>
<organism evidence="4 5">
    <name type="scientific">Oreochromis niloticus</name>
    <name type="common">Nile tilapia</name>
    <name type="synonym">Tilapia nilotica</name>
    <dbReference type="NCBI Taxonomy" id="8128"/>
    <lineage>
        <taxon>Eukaryota</taxon>
        <taxon>Metazoa</taxon>
        <taxon>Chordata</taxon>
        <taxon>Craniata</taxon>
        <taxon>Vertebrata</taxon>
        <taxon>Euteleostomi</taxon>
        <taxon>Actinopterygii</taxon>
        <taxon>Neopterygii</taxon>
        <taxon>Teleostei</taxon>
        <taxon>Neoteleostei</taxon>
        <taxon>Acanthomorphata</taxon>
        <taxon>Ovalentaria</taxon>
        <taxon>Cichlomorphae</taxon>
        <taxon>Cichliformes</taxon>
        <taxon>Cichlidae</taxon>
        <taxon>African cichlids</taxon>
        <taxon>Pseudocrenilabrinae</taxon>
        <taxon>Oreochromini</taxon>
        <taxon>Oreochromis</taxon>
    </lineage>
</organism>
<dbReference type="InterPro" id="IPR041588">
    <property type="entry name" value="Integrase_H2C2"/>
</dbReference>
<dbReference type="InterPro" id="IPR036397">
    <property type="entry name" value="RNaseH_sf"/>
</dbReference>
<evidence type="ECO:0000256" key="1">
    <source>
        <dbReference type="ARBA" id="ARBA00039658"/>
    </source>
</evidence>
<protein>
    <recommendedName>
        <fullName evidence="1">Gypsy retrotransposon integrase-like protein 1</fullName>
    </recommendedName>
</protein>
<dbReference type="Pfam" id="PF22938">
    <property type="entry name" value="Integrase_p58_C"/>
    <property type="match status" value="1"/>
</dbReference>
<dbReference type="InterPro" id="IPR050951">
    <property type="entry name" value="Retrovirus_Pol_polyprotein"/>
</dbReference>
<dbReference type="Ensembl" id="ENSONIT00000079962.1">
    <property type="protein sequence ID" value="ENSONIP00000063662.1"/>
    <property type="gene ID" value="ENSONIG00000040326.1"/>
</dbReference>
<evidence type="ECO:0000259" key="3">
    <source>
        <dbReference type="PROSITE" id="PS50994"/>
    </source>
</evidence>
<dbReference type="InParanoid" id="A0A669DYD5"/>
<dbReference type="OMA" id="FGWELRT"/>
<keyword evidence="5" id="KW-1185">Reference proteome</keyword>
<proteinExistence type="predicted"/>
<accession>A0A669DYD5</accession>
<feature type="region of interest" description="Disordered" evidence="2">
    <location>
        <begin position="40"/>
        <end position="103"/>
    </location>
</feature>